<dbReference type="InterPro" id="IPR013083">
    <property type="entry name" value="Znf_RING/FYVE/PHD"/>
</dbReference>
<dbReference type="PROSITE" id="PS50089">
    <property type="entry name" value="ZF_RING_2"/>
    <property type="match status" value="1"/>
</dbReference>
<keyword evidence="6 14" id="KW-0479">Metal-binding</keyword>
<dbReference type="Proteomes" id="UP000494206">
    <property type="component" value="Unassembled WGS sequence"/>
</dbReference>
<evidence type="ECO:0000256" key="3">
    <source>
        <dbReference type="ARBA" id="ARBA00004906"/>
    </source>
</evidence>
<accession>A0A8S1EQK2</accession>
<keyword evidence="19" id="KW-1185">Reference proteome</keyword>
<evidence type="ECO:0000256" key="14">
    <source>
        <dbReference type="RuleBase" id="RU365038"/>
    </source>
</evidence>
<dbReference type="GO" id="GO:0005634">
    <property type="term" value="C:nucleus"/>
    <property type="evidence" value="ECO:0007669"/>
    <property type="project" value="UniProtKB-SubCell"/>
</dbReference>
<comment type="catalytic activity">
    <reaction evidence="1 14">
        <text>S-ubiquitinyl-[E2 ubiquitin-conjugating enzyme]-L-cysteine + [acceptor protein]-L-lysine = [E2 ubiquitin-conjugating enzyme]-L-cysteine + N(6)-ubiquitinyl-[acceptor protein]-L-lysine.</text>
        <dbReference type="EC" id="2.3.2.27"/>
    </reaction>
</comment>
<feature type="coiled-coil region" evidence="15">
    <location>
        <begin position="53"/>
        <end position="80"/>
    </location>
</feature>
<feature type="coiled-coil region" evidence="15">
    <location>
        <begin position="196"/>
        <end position="279"/>
    </location>
</feature>
<organism evidence="18 19">
    <name type="scientific">Caenorhabditis bovis</name>
    <dbReference type="NCBI Taxonomy" id="2654633"/>
    <lineage>
        <taxon>Eukaryota</taxon>
        <taxon>Metazoa</taxon>
        <taxon>Ecdysozoa</taxon>
        <taxon>Nematoda</taxon>
        <taxon>Chromadorea</taxon>
        <taxon>Rhabditida</taxon>
        <taxon>Rhabditina</taxon>
        <taxon>Rhabditomorpha</taxon>
        <taxon>Rhabditoidea</taxon>
        <taxon>Rhabditidae</taxon>
        <taxon>Peloderinae</taxon>
        <taxon>Caenorhabditis</taxon>
    </lineage>
</organism>
<keyword evidence="11 14" id="KW-0175">Coiled coil</keyword>
<evidence type="ECO:0000256" key="5">
    <source>
        <dbReference type="ARBA" id="ARBA00022679"/>
    </source>
</evidence>
<evidence type="ECO:0000313" key="19">
    <source>
        <dbReference type="Proteomes" id="UP000494206"/>
    </source>
</evidence>
<dbReference type="PANTHER" id="PTHR23163:SF0">
    <property type="entry name" value="E3 UBIQUITIN-PROTEIN LIGASE BRE1"/>
    <property type="match status" value="1"/>
</dbReference>
<dbReference type="GO" id="GO:0006325">
    <property type="term" value="P:chromatin organization"/>
    <property type="evidence" value="ECO:0007669"/>
    <property type="project" value="UniProtKB-KW"/>
</dbReference>
<dbReference type="InterPro" id="IPR001841">
    <property type="entry name" value="Znf_RING"/>
</dbReference>
<dbReference type="OrthoDB" id="10266039at2759"/>
<gene>
    <name evidence="18" type="ORF">CBOVIS_LOCUS4381</name>
</gene>
<keyword evidence="8 14" id="KW-0833">Ubl conjugation pathway</keyword>
<dbReference type="Gene3D" id="3.30.40.10">
    <property type="entry name" value="Zinc/RING finger domain, C3HC4 (zinc finger)"/>
    <property type="match status" value="1"/>
</dbReference>
<dbReference type="InterPro" id="IPR013956">
    <property type="entry name" value="E3_ubiquit_lig_Bre1"/>
</dbReference>
<keyword evidence="5 14" id="KW-0808">Transferase</keyword>
<evidence type="ECO:0000256" key="16">
    <source>
        <dbReference type="SAM" id="MobiDB-lite"/>
    </source>
</evidence>
<dbReference type="InterPro" id="IPR017907">
    <property type="entry name" value="Znf_RING_CS"/>
</dbReference>
<evidence type="ECO:0000256" key="4">
    <source>
        <dbReference type="ARBA" id="ARBA00005555"/>
    </source>
</evidence>
<keyword evidence="12 14" id="KW-0539">Nucleus</keyword>
<evidence type="ECO:0000313" key="18">
    <source>
        <dbReference type="EMBL" id="CAB3401664.1"/>
    </source>
</evidence>
<dbReference type="GO" id="GO:0033503">
    <property type="term" value="C:HULC complex"/>
    <property type="evidence" value="ECO:0007669"/>
    <property type="project" value="TreeGrafter"/>
</dbReference>
<dbReference type="InterPro" id="IPR018957">
    <property type="entry name" value="Znf_C3HC4_RING-type"/>
</dbReference>
<feature type="domain" description="RING-type" evidence="17">
    <location>
        <begin position="795"/>
        <end position="834"/>
    </location>
</feature>
<evidence type="ECO:0000256" key="15">
    <source>
        <dbReference type="SAM" id="Coils"/>
    </source>
</evidence>
<dbReference type="PANTHER" id="PTHR23163">
    <property type="entry name" value="RING FINGER PROTEIN-RELATED"/>
    <property type="match status" value="1"/>
</dbReference>
<feature type="coiled-coil region" evidence="15">
    <location>
        <begin position="540"/>
        <end position="618"/>
    </location>
</feature>
<evidence type="ECO:0000256" key="2">
    <source>
        <dbReference type="ARBA" id="ARBA00004123"/>
    </source>
</evidence>
<dbReference type="AlphaFoldDB" id="A0A8S1EQK2"/>
<evidence type="ECO:0000256" key="11">
    <source>
        <dbReference type="ARBA" id="ARBA00023054"/>
    </source>
</evidence>
<evidence type="ECO:0000259" key="17">
    <source>
        <dbReference type="PROSITE" id="PS50089"/>
    </source>
</evidence>
<evidence type="ECO:0000256" key="8">
    <source>
        <dbReference type="ARBA" id="ARBA00022786"/>
    </source>
</evidence>
<sequence>MSKRASATPSDGETSSNNGNDEVKRYKIAFETVRLPAVSNVNDIKNRTAVYQAAKLSQQLKYEQGKYKDLMRENERLRRRQETDEKCFYLIHRQFMEMQYHIRSAFRGETDVESNRENEEAINFPSLQEIIQLPPGEAEAKYEKTFKKCFNQLAEVIRARQRRSERYRNLMQQMSNSEDSKFVKDCPIFRDMSIQAQRHCDENVRLTQENARLQQEASEARMKAAKKEDENELLTAKNEELKKAISELEFTADKYRRQANKLENRMGSLMQELKSTENIVAAAPTTSNNQQPVFQNSPSPISGDTVKEIEAIRSERDEQIDVANKRLHEINELSQEVQRLLGEVATLQATTSHLPTDKIVNSEEYKQVEQYFNLAMKECERLAKDLEDVTVERDRLRDSWSKRVESIHAEHEANLLKMSKTNEDLNDELSRLKQDYDVLHTEFESSTAAVQNMDDSKNTDIKTICGAMKVQNHVLRQDVAKYKKKWKDAVNMVAKTQRELDVLQKKIDNSVVVSLDDAESTTQSSTSETNGLTNGSVDELRKLRHENETLKSEIKVLGKADRAERVRYFEKELQTRIGHALEEVERLKKEKETTEMMEKALSDELENIGSAVEELQEQNCQLLAKVNDLHDAKIKLLNEKIVTSAMSAKFQDRTTAQDVHNKTMQQQVRVNEFELQTLRLATQKSNEIIDHKTAENAQLTVQLEKNRKTIIELGNARDSFKARLEKAEAQYKTTQELLQKKASQVESCANKLRRVEEELSSLRKKYERLQKSEKYGSTDAVLYEELKQIKESQKCPSCKVNPKDTILLKCFHLFCETCIKLRYDTRQRKCPKCNCGFGANDFHRAYC</sequence>
<dbReference type="EMBL" id="CADEPM010000003">
    <property type="protein sequence ID" value="CAB3401664.1"/>
    <property type="molecule type" value="Genomic_DNA"/>
</dbReference>
<comment type="subcellular location">
    <subcellularLocation>
        <location evidence="2 14">Nucleus</location>
    </subcellularLocation>
</comment>
<dbReference type="Pfam" id="PF00097">
    <property type="entry name" value="zf-C3HC4"/>
    <property type="match status" value="1"/>
</dbReference>
<keyword evidence="10 14" id="KW-0156">Chromatin regulator</keyword>
<feature type="coiled-coil region" evidence="15">
    <location>
        <begin position="710"/>
        <end position="772"/>
    </location>
</feature>
<evidence type="ECO:0000256" key="12">
    <source>
        <dbReference type="ARBA" id="ARBA00023242"/>
    </source>
</evidence>
<dbReference type="PROSITE" id="PS00518">
    <property type="entry name" value="ZF_RING_1"/>
    <property type="match status" value="1"/>
</dbReference>
<evidence type="ECO:0000256" key="10">
    <source>
        <dbReference type="ARBA" id="ARBA00022853"/>
    </source>
</evidence>
<keyword evidence="9 14" id="KW-0862">Zinc</keyword>
<dbReference type="Pfam" id="PF26052">
    <property type="entry name" value="BRE1B"/>
    <property type="match status" value="1"/>
</dbReference>
<dbReference type="EC" id="2.3.2.27" evidence="14"/>
<dbReference type="SUPFAM" id="SSF57850">
    <property type="entry name" value="RING/U-box"/>
    <property type="match status" value="1"/>
</dbReference>
<dbReference type="InterPro" id="IPR058642">
    <property type="entry name" value="BRE1A/B-like_dom"/>
</dbReference>
<feature type="region of interest" description="Disordered" evidence="16">
    <location>
        <begin position="1"/>
        <end position="20"/>
    </location>
</feature>
<name>A0A8S1EQK2_9PELO</name>
<evidence type="ECO:0000256" key="6">
    <source>
        <dbReference type="ARBA" id="ARBA00022723"/>
    </source>
</evidence>
<evidence type="ECO:0000256" key="1">
    <source>
        <dbReference type="ARBA" id="ARBA00000900"/>
    </source>
</evidence>
<feature type="coiled-coil region" evidence="15">
    <location>
        <begin position="379"/>
        <end position="442"/>
    </location>
</feature>
<comment type="similarity">
    <text evidence="4 14">Belongs to the BRE1 family.</text>
</comment>
<proteinExistence type="inferred from homology"/>
<dbReference type="GO" id="GO:0061630">
    <property type="term" value="F:ubiquitin protein ligase activity"/>
    <property type="evidence" value="ECO:0007669"/>
    <property type="project" value="UniProtKB-EC"/>
</dbReference>
<dbReference type="SMART" id="SM00184">
    <property type="entry name" value="RING"/>
    <property type="match status" value="1"/>
</dbReference>
<comment type="caution">
    <text evidence="18">The sequence shown here is derived from an EMBL/GenBank/DDBJ whole genome shotgun (WGS) entry which is preliminary data.</text>
</comment>
<dbReference type="GO" id="GO:0016567">
    <property type="term" value="P:protein ubiquitination"/>
    <property type="evidence" value="ECO:0007669"/>
    <property type="project" value="UniProtKB-UniRule"/>
</dbReference>
<dbReference type="GO" id="GO:0008270">
    <property type="term" value="F:zinc ion binding"/>
    <property type="evidence" value="ECO:0007669"/>
    <property type="project" value="UniProtKB-KW"/>
</dbReference>
<protein>
    <recommendedName>
        <fullName evidence="14">E3 ubiquitin protein ligase</fullName>
        <ecNumber evidence="14">2.3.2.27</ecNumber>
    </recommendedName>
</protein>
<comment type="pathway">
    <text evidence="3 14">Protein modification; protein ubiquitination.</text>
</comment>
<evidence type="ECO:0000256" key="9">
    <source>
        <dbReference type="ARBA" id="ARBA00022833"/>
    </source>
</evidence>
<keyword evidence="7 13" id="KW-0863">Zinc-finger</keyword>
<evidence type="ECO:0000256" key="7">
    <source>
        <dbReference type="ARBA" id="ARBA00022771"/>
    </source>
</evidence>
<reference evidence="18 19" key="1">
    <citation type="submission" date="2020-04" db="EMBL/GenBank/DDBJ databases">
        <authorList>
            <person name="Laetsch R D."/>
            <person name="Stevens L."/>
            <person name="Kumar S."/>
            <person name="Blaxter L. M."/>
        </authorList>
    </citation>
    <scope>NUCLEOTIDE SEQUENCE [LARGE SCALE GENOMIC DNA]</scope>
</reference>
<evidence type="ECO:0000256" key="13">
    <source>
        <dbReference type="PROSITE-ProRule" id="PRU00175"/>
    </source>
</evidence>